<feature type="transmembrane region" description="Helical" evidence="6">
    <location>
        <begin position="6"/>
        <end position="25"/>
    </location>
</feature>
<evidence type="ECO:0000256" key="4">
    <source>
        <dbReference type="ARBA" id="ARBA00023136"/>
    </source>
</evidence>
<evidence type="ECO:0000256" key="3">
    <source>
        <dbReference type="ARBA" id="ARBA00022989"/>
    </source>
</evidence>
<dbReference type="AlphaFoldDB" id="A0AAD6WNR1"/>
<keyword evidence="3 6" id="KW-1133">Transmembrane helix</keyword>
<dbReference type="InterPro" id="IPR003689">
    <property type="entry name" value="ZIP"/>
</dbReference>
<dbReference type="GO" id="GO:0005886">
    <property type="term" value="C:plasma membrane"/>
    <property type="evidence" value="ECO:0007669"/>
    <property type="project" value="TreeGrafter"/>
</dbReference>
<dbReference type="EMBL" id="JARJCM010000292">
    <property type="protein sequence ID" value="KAJ7019475.1"/>
    <property type="molecule type" value="Genomic_DNA"/>
</dbReference>
<proteinExistence type="predicted"/>
<keyword evidence="4 6" id="KW-0472">Membrane</keyword>
<dbReference type="Proteomes" id="UP001218188">
    <property type="component" value="Unassembled WGS sequence"/>
</dbReference>
<feature type="transmembrane region" description="Helical" evidence="6">
    <location>
        <begin position="320"/>
        <end position="341"/>
    </location>
</feature>
<evidence type="ECO:0000256" key="2">
    <source>
        <dbReference type="ARBA" id="ARBA00022692"/>
    </source>
</evidence>
<evidence type="ECO:0000256" key="6">
    <source>
        <dbReference type="SAM" id="Phobius"/>
    </source>
</evidence>
<comment type="subcellular location">
    <subcellularLocation>
        <location evidence="1">Membrane</location>
        <topology evidence="1">Multi-pass membrane protein</topology>
    </subcellularLocation>
</comment>
<feature type="transmembrane region" description="Helical" evidence="6">
    <location>
        <begin position="353"/>
        <end position="371"/>
    </location>
</feature>
<comment type="caution">
    <text evidence="7">The sequence shown here is derived from an EMBL/GenBank/DDBJ whole genome shotgun (WGS) entry which is preliminary data.</text>
</comment>
<feature type="transmembrane region" description="Helical" evidence="6">
    <location>
        <begin position="215"/>
        <end position="238"/>
    </location>
</feature>
<dbReference type="GO" id="GO:0005385">
    <property type="term" value="F:zinc ion transmembrane transporter activity"/>
    <property type="evidence" value="ECO:0007669"/>
    <property type="project" value="TreeGrafter"/>
</dbReference>
<feature type="transmembrane region" description="Helical" evidence="6">
    <location>
        <begin position="244"/>
        <end position="266"/>
    </location>
</feature>
<accession>A0AAD6WNR1</accession>
<feature type="compositionally biased region" description="Basic and acidic residues" evidence="5">
    <location>
        <begin position="118"/>
        <end position="146"/>
    </location>
</feature>
<dbReference type="PANTHER" id="PTHR11040:SF32">
    <property type="entry name" value="ZINC-REGULATED TRANSPORTER 1"/>
    <property type="match status" value="1"/>
</dbReference>
<sequence length="374" mass="40007">MHLRVASVFIVLVCATSGTLFPVLARRSKWLHVPKGVFDFAKYFGSGVIIATAFIHLLFPGLQELSSPCLAPGWSEYPYALALCLLSIFSIFVLELVAFRWGTARLQKIGMRHGKLHNHEHEREHEGHGDGHDDHSHQHHSHDAGHSHSHAGHSHQPPHAHGLGHDAGHGHSHQPLPHAHAHDHDHHGDLESGAGAGVGAGAGMGHLDDSAAAQIVGIAILEFGVLLHSVLIGLTLAVDEGFKILFVVIVFHQTFEGLGLGSRLAFIRLPPTPRYRHVPVIAALIYGLSTPLGIAIGLGLRSSYNPGSATASLVSGVLDSLSAGILIYTGLVELLAHEFLFNKEMMNSSNGRLAYAIGTMLLGCAVMALLGKWA</sequence>
<dbReference type="PANTHER" id="PTHR11040">
    <property type="entry name" value="ZINC/IRON TRANSPORTER"/>
    <property type="match status" value="1"/>
</dbReference>
<reference evidence="7" key="1">
    <citation type="submission" date="2023-03" db="EMBL/GenBank/DDBJ databases">
        <title>Massive genome expansion in bonnet fungi (Mycena s.s.) driven by repeated elements and novel gene families across ecological guilds.</title>
        <authorList>
            <consortium name="Lawrence Berkeley National Laboratory"/>
            <person name="Harder C.B."/>
            <person name="Miyauchi S."/>
            <person name="Viragh M."/>
            <person name="Kuo A."/>
            <person name="Thoen E."/>
            <person name="Andreopoulos B."/>
            <person name="Lu D."/>
            <person name="Skrede I."/>
            <person name="Drula E."/>
            <person name="Henrissat B."/>
            <person name="Morin E."/>
            <person name="Kohler A."/>
            <person name="Barry K."/>
            <person name="LaButti K."/>
            <person name="Morin E."/>
            <person name="Salamov A."/>
            <person name="Lipzen A."/>
            <person name="Mereny Z."/>
            <person name="Hegedus B."/>
            <person name="Baldrian P."/>
            <person name="Stursova M."/>
            <person name="Weitz H."/>
            <person name="Taylor A."/>
            <person name="Grigoriev I.V."/>
            <person name="Nagy L.G."/>
            <person name="Martin F."/>
            <person name="Kauserud H."/>
        </authorList>
    </citation>
    <scope>NUCLEOTIDE SEQUENCE</scope>
    <source>
        <strain evidence="7">CBHHK200</strain>
    </source>
</reference>
<protein>
    <submittedName>
        <fullName evidence="7">ZIP-like iron-zinc transporter</fullName>
    </submittedName>
</protein>
<keyword evidence="8" id="KW-1185">Reference proteome</keyword>
<feature type="transmembrane region" description="Helical" evidence="6">
    <location>
        <begin position="79"/>
        <end position="102"/>
    </location>
</feature>
<feature type="compositionally biased region" description="Basic residues" evidence="5">
    <location>
        <begin position="147"/>
        <end position="158"/>
    </location>
</feature>
<evidence type="ECO:0000313" key="7">
    <source>
        <dbReference type="EMBL" id="KAJ7019475.1"/>
    </source>
</evidence>
<feature type="transmembrane region" description="Helical" evidence="6">
    <location>
        <begin position="278"/>
        <end position="300"/>
    </location>
</feature>
<feature type="region of interest" description="Disordered" evidence="5">
    <location>
        <begin position="118"/>
        <end position="197"/>
    </location>
</feature>
<feature type="transmembrane region" description="Helical" evidence="6">
    <location>
        <begin position="37"/>
        <end position="59"/>
    </location>
</feature>
<evidence type="ECO:0000313" key="8">
    <source>
        <dbReference type="Proteomes" id="UP001218188"/>
    </source>
</evidence>
<dbReference type="Pfam" id="PF02535">
    <property type="entry name" value="Zip"/>
    <property type="match status" value="1"/>
</dbReference>
<gene>
    <name evidence="7" type="ORF">C8F04DRAFT_1321885</name>
</gene>
<evidence type="ECO:0000256" key="1">
    <source>
        <dbReference type="ARBA" id="ARBA00004141"/>
    </source>
</evidence>
<evidence type="ECO:0000256" key="5">
    <source>
        <dbReference type="SAM" id="MobiDB-lite"/>
    </source>
</evidence>
<feature type="compositionally biased region" description="Basic and acidic residues" evidence="5">
    <location>
        <begin position="180"/>
        <end position="190"/>
    </location>
</feature>
<organism evidence="7 8">
    <name type="scientific">Mycena alexandri</name>
    <dbReference type="NCBI Taxonomy" id="1745969"/>
    <lineage>
        <taxon>Eukaryota</taxon>
        <taxon>Fungi</taxon>
        <taxon>Dikarya</taxon>
        <taxon>Basidiomycota</taxon>
        <taxon>Agaricomycotina</taxon>
        <taxon>Agaricomycetes</taxon>
        <taxon>Agaricomycetidae</taxon>
        <taxon>Agaricales</taxon>
        <taxon>Marasmiineae</taxon>
        <taxon>Mycenaceae</taxon>
        <taxon>Mycena</taxon>
    </lineage>
</organism>
<name>A0AAD6WNR1_9AGAR</name>
<keyword evidence="2 6" id="KW-0812">Transmembrane</keyword>